<name>A0AB34PEI6_9PORP</name>
<gene>
    <name evidence="1" type="ORF">HQ38_08890</name>
</gene>
<evidence type="ECO:0000313" key="1">
    <source>
        <dbReference type="EMBL" id="KGN93540.1"/>
    </source>
</evidence>
<evidence type="ECO:0000313" key="2">
    <source>
        <dbReference type="Proteomes" id="UP000030136"/>
    </source>
</evidence>
<sequence length="60" mass="6905">MVMAKHLVEPYRLISLLDLIKHSNGEYLVAPYRLISLLNLVEHNNGEALRGETKGYIFHN</sequence>
<organism evidence="1 2">
    <name type="scientific">Porphyromonas crevioricanis</name>
    <dbReference type="NCBI Taxonomy" id="393921"/>
    <lineage>
        <taxon>Bacteria</taxon>
        <taxon>Pseudomonadati</taxon>
        <taxon>Bacteroidota</taxon>
        <taxon>Bacteroidia</taxon>
        <taxon>Bacteroidales</taxon>
        <taxon>Porphyromonadaceae</taxon>
        <taxon>Porphyromonas</taxon>
    </lineage>
</organism>
<proteinExistence type="predicted"/>
<dbReference type="EMBL" id="JQJC01000025">
    <property type="protein sequence ID" value="KGN93540.1"/>
    <property type="molecule type" value="Genomic_DNA"/>
</dbReference>
<accession>A0AB34PEI6</accession>
<reference evidence="1 2" key="1">
    <citation type="submission" date="2014-08" db="EMBL/GenBank/DDBJ databases">
        <title>Porphyromonas crevioricanis strain:COT-253_OH1447 Genome sequencing.</title>
        <authorList>
            <person name="Wallis C."/>
            <person name="Deusch O."/>
            <person name="O'Flynn C."/>
            <person name="Davis I."/>
            <person name="Jospin G."/>
            <person name="Darling A.E."/>
            <person name="Coil D.A."/>
            <person name="Alexiev A."/>
            <person name="Horsfall A."/>
            <person name="Kirkwood N."/>
            <person name="Harris S."/>
            <person name="Eisen J.A."/>
        </authorList>
    </citation>
    <scope>NUCLEOTIDE SEQUENCE [LARGE SCALE GENOMIC DNA]</scope>
    <source>
        <strain evidence="2">COT-253 OH1447</strain>
    </source>
</reference>
<protein>
    <submittedName>
        <fullName evidence="1">Uncharacterized protein</fullName>
    </submittedName>
</protein>
<comment type="caution">
    <text evidence="1">The sequence shown here is derived from an EMBL/GenBank/DDBJ whole genome shotgun (WGS) entry which is preliminary data.</text>
</comment>
<dbReference type="Proteomes" id="UP000030136">
    <property type="component" value="Unassembled WGS sequence"/>
</dbReference>
<dbReference type="AlphaFoldDB" id="A0AB34PEI6"/>